<dbReference type="SUPFAM" id="SSF47729">
    <property type="entry name" value="IHF-like DNA-binding proteins"/>
    <property type="match status" value="1"/>
</dbReference>
<dbReference type="GO" id="GO:0005829">
    <property type="term" value="C:cytosol"/>
    <property type="evidence" value="ECO:0007669"/>
    <property type="project" value="TreeGrafter"/>
</dbReference>
<dbReference type="Gene3D" id="4.10.520.10">
    <property type="entry name" value="IHF-like DNA-binding proteins"/>
    <property type="match status" value="1"/>
</dbReference>
<dbReference type="PRINTS" id="PR01727">
    <property type="entry name" value="DNABINDINGHU"/>
</dbReference>
<dbReference type="EMBL" id="MHKO01000058">
    <property type="protein sequence ID" value="OGY90915.1"/>
    <property type="molecule type" value="Genomic_DNA"/>
</dbReference>
<dbReference type="InterPro" id="IPR000119">
    <property type="entry name" value="Hist_DNA-bd"/>
</dbReference>
<comment type="similarity">
    <text evidence="3">Belongs to the bacterial histone-like protein family.</text>
</comment>
<comment type="caution">
    <text evidence="4">The sequence shown here is derived from an EMBL/GenBank/DDBJ whole genome shotgun (WGS) entry which is preliminary data.</text>
</comment>
<dbReference type="PANTHER" id="PTHR33175">
    <property type="entry name" value="DNA-BINDING PROTEIN HU"/>
    <property type="match status" value="1"/>
</dbReference>
<dbReference type="AlphaFoldDB" id="A0A1G2BP51"/>
<dbReference type="InterPro" id="IPR010992">
    <property type="entry name" value="IHF-like_DNA-bd_dom_sf"/>
</dbReference>
<evidence type="ECO:0000313" key="5">
    <source>
        <dbReference type="Proteomes" id="UP000178109"/>
    </source>
</evidence>
<evidence type="ECO:0000256" key="2">
    <source>
        <dbReference type="ARBA" id="ARBA00023125"/>
    </source>
</evidence>
<dbReference type="CDD" id="cd13831">
    <property type="entry name" value="HU"/>
    <property type="match status" value="1"/>
</dbReference>
<accession>A0A1G2BP51</accession>
<gene>
    <name evidence="4" type="ORF">A3H70_01695</name>
</gene>
<keyword evidence="1" id="KW-0226">DNA condensation</keyword>
<dbReference type="PANTHER" id="PTHR33175:SF3">
    <property type="entry name" value="DNA-BINDING PROTEIN HU-BETA"/>
    <property type="match status" value="1"/>
</dbReference>
<sequence>MPKANKVNKDQMVERIASRANVNKKEVEDVLNAFEDVVIQVMKEGGEAVLTGFGAFLARRREARVGVNPQKPSERIQVPAVMVPKFKAGKTLKDALKAQS</sequence>
<keyword evidence="2" id="KW-0238">DNA-binding</keyword>
<evidence type="ECO:0000313" key="4">
    <source>
        <dbReference type="EMBL" id="OGY90915.1"/>
    </source>
</evidence>
<dbReference type="Proteomes" id="UP000178109">
    <property type="component" value="Unassembled WGS sequence"/>
</dbReference>
<dbReference type="STRING" id="1798553.A3H70_01695"/>
<protein>
    <recommendedName>
        <fullName evidence="6">DNA-binding protein</fullName>
    </recommendedName>
</protein>
<evidence type="ECO:0000256" key="1">
    <source>
        <dbReference type="ARBA" id="ARBA00023067"/>
    </source>
</evidence>
<organism evidence="4 5">
    <name type="scientific">Candidatus Komeilibacteria bacterium RIFCSPLOWO2_02_FULL_48_11</name>
    <dbReference type="NCBI Taxonomy" id="1798553"/>
    <lineage>
        <taxon>Bacteria</taxon>
        <taxon>Candidatus Komeiliibacteriota</taxon>
    </lineage>
</organism>
<name>A0A1G2BP51_9BACT</name>
<proteinExistence type="inferred from homology"/>
<reference evidence="4 5" key="1">
    <citation type="journal article" date="2016" name="Nat. Commun.">
        <title>Thousands of microbial genomes shed light on interconnected biogeochemical processes in an aquifer system.</title>
        <authorList>
            <person name="Anantharaman K."/>
            <person name="Brown C.T."/>
            <person name="Hug L.A."/>
            <person name="Sharon I."/>
            <person name="Castelle C.J."/>
            <person name="Probst A.J."/>
            <person name="Thomas B.C."/>
            <person name="Singh A."/>
            <person name="Wilkins M.J."/>
            <person name="Karaoz U."/>
            <person name="Brodie E.L."/>
            <person name="Williams K.H."/>
            <person name="Hubbard S.S."/>
            <person name="Banfield J.F."/>
        </authorList>
    </citation>
    <scope>NUCLEOTIDE SEQUENCE [LARGE SCALE GENOMIC DNA]</scope>
</reference>
<dbReference type="GO" id="GO:0030261">
    <property type="term" value="P:chromosome condensation"/>
    <property type="evidence" value="ECO:0007669"/>
    <property type="project" value="UniProtKB-KW"/>
</dbReference>
<dbReference type="Pfam" id="PF00216">
    <property type="entry name" value="Bac_DNA_binding"/>
    <property type="match status" value="1"/>
</dbReference>
<evidence type="ECO:0000256" key="3">
    <source>
        <dbReference type="RuleBase" id="RU003939"/>
    </source>
</evidence>
<dbReference type="GO" id="GO:0003677">
    <property type="term" value="F:DNA binding"/>
    <property type="evidence" value="ECO:0007669"/>
    <property type="project" value="UniProtKB-KW"/>
</dbReference>
<evidence type="ECO:0008006" key="6">
    <source>
        <dbReference type="Google" id="ProtNLM"/>
    </source>
</evidence>
<dbReference type="SMART" id="SM00411">
    <property type="entry name" value="BHL"/>
    <property type="match status" value="1"/>
</dbReference>
<dbReference type="GO" id="GO:0030527">
    <property type="term" value="F:structural constituent of chromatin"/>
    <property type="evidence" value="ECO:0007669"/>
    <property type="project" value="InterPro"/>
</dbReference>